<evidence type="ECO:0000256" key="6">
    <source>
        <dbReference type="HAMAP-Rule" id="MF_00220"/>
    </source>
</evidence>
<protein>
    <recommendedName>
        <fullName evidence="6">Dihydroorotase</fullName>
        <shortName evidence="6">DHOase</shortName>
        <ecNumber evidence="6">3.5.2.3</ecNumber>
    </recommendedName>
</protein>
<dbReference type="InterPro" id="IPR011059">
    <property type="entry name" value="Metal-dep_hydrolase_composite"/>
</dbReference>
<dbReference type="InterPro" id="IPR050138">
    <property type="entry name" value="DHOase/Allantoinase_Hydrolase"/>
</dbReference>
<feature type="binding site" evidence="6">
    <location>
        <position position="173"/>
    </location>
    <ligand>
        <name>Zn(2+)</name>
        <dbReference type="ChEBI" id="CHEBI:29105"/>
        <label>1</label>
    </ligand>
</feature>
<feature type="binding site" evidence="6">
    <location>
        <position position="326"/>
    </location>
    <ligand>
        <name>Zn(2+)</name>
        <dbReference type="ChEBI" id="CHEBI:29105"/>
        <label>1</label>
    </ligand>
</feature>
<dbReference type="InterPro" id="IPR024403">
    <property type="entry name" value="DHOase_cat"/>
</dbReference>
<evidence type="ECO:0000256" key="1">
    <source>
        <dbReference type="ARBA" id="ARBA00002368"/>
    </source>
</evidence>
<dbReference type="PANTHER" id="PTHR43668:SF2">
    <property type="entry name" value="ALLANTOINASE"/>
    <property type="match status" value="1"/>
</dbReference>
<comment type="catalytic activity">
    <reaction evidence="6">
        <text>(S)-dihydroorotate + H2O = N-carbamoyl-L-aspartate + H(+)</text>
        <dbReference type="Rhea" id="RHEA:24296"/>
        <dbReference type="ChEBI" id="CHEBI:15377"/>
        <dbReference type="ChEBI" id="CHEBI:15378"/>
        <dbReference type="ChEBI" id="CHEBI:30864"/>
        <dbReference type="ChEBI" id="CHEBI:32814"/>
        <dbReference type="EC" id="3.5.2.3"/>
    </reaction>
</comment>
<dbReference type="PANTHER" id="PTHR43668">
    <property type="entry name" value="ALLANTOINASE"/>
    <property type="match status" value="1"/>
</dbReference>
<dbReference type="SUPFAM" id="SSF51338">
    <property type="entry name" value="Composite domain of metallo-dependent hydrolases"/>
    <property type="match status" value="1"/>
</dbReference>
<dbReference type="GO" id="GO:0006145">
    <property type="term" value="P:purine nucleobase catabolic process"/>
    <property type="evidence" value="ECO:0007669"/>
    <property type="project" value="TreeGrafter"/>
</dbReference>
<sequence>MTGEALKLHRHLALRVGAPAELVISRVRALDPSCGVDTVCDLVVRGGRIAELAAPGTAEADAGERIDGDGKCVFPAFVDPHVHLRTPGREDEEDLESGTRAAAAGGFCCVIAMPNTEPVVDSPELIHALRAQAMREARVQVGFAAAITVGQQGERLTDMAALADAGALCLSDDGLPVRSPRLLRQALQYQRLHRVPLALHEEDPELSAGGAMHEGEVALRLGVSGIPSASEATMVARDLLLAELEGGRIHVQHVSARQTLALVEWARERGVAVSCEVTPHHLLLCEDDVADLDTSRKMNPPLRSADDREALIEALRSGAIDCVATDHAPHAAAEKEQPFELAPMGTTGLETAFAVLYDGLVRPGRITLATLVDRLTAGAPLFGIERPTLSVGATANLCLVDLDAEWTVGENGFESRSANNAFLGRKVHGRVLLTTSAGQVAWRDRSILLKEVPA</sequence>
<comment type="pathway">
    <text evidence="6">Pyrimidine metabolism; UMP biosynthesis via de novo pathway; (S)-dihydroorotate from bicarbonate: step 3/3.</text>
</comment>
<dbReference type="CDD" id="cd01317">
    <property type="entry name" value="DHOase_IIa"/>
    <property type="match status" value="1"/>
</dbReference>
<dbReference type="GO" id="GO:0005737">
    <property type="term" value="C:cytoplasm"/>
    <property type="evidence" value="ECO:0007669"/>
    <property type="project" value="TreeGrafter"/>
</dbReference>
<comment type="function">
    <text evidence="1 6">Catalyzes the reversible cyclization of carbamoyl aspartate to dihydroorotate.</text>
</comment>
<dbReference type="PROSITE" id="PS00482">
    <property type="entry name" value="DIHYDROOROTASE_1"/>
    <property type="match status" value="1"/>
</dbReference>
<evidence type="ECO:0000313" key="8">
    <source>
        <dbReference type="EMBL" id="SEH14296.1"/>
    </source>
</evidence>
<dbReference type="HAMAP" id="MF_00220_B">
    <property type="entry name" value="PyrC_classI_B"/>
    <property type="match status" value="1"/>
</dbReference>
<feature type="domain" description="Dihydroorotase catalytic" evidence="7">
    <location>
        <begin position="70"/>
        <end position="257"/>
    </location>
</feature>
<accession>A0A1H6FU12</accession>
<feature type="binding site" evidence="6">
    <location>
        <position position="173"/>
    </location>
    <ligand>
        <name>Zn(2+)</name>
        <dbReference type="ChEBI" id="CHEBI:29105"/>
        <label>2</label>
    </ligand>
</feature>
<dbReference type="Gene3D" id="2.30.40.10">
    <property type="entry name" value="Urease, subunit C, domain 1"/>
    <property type="match status" value="1"/>
</dbReference>
<dbReference type="GO" id="GO:0004038">
    <property type="term" value="F:allantoinase activity"/>
    <property type="evidence" value="ECO:0007669"/>
    <property type="project" value="TreeGrafter"/>
</dbReference>
<dbReference type="GO" id="GO:0008270">
    <property type="term" value="F:zinc ion binding"/>
    <property type="evidence" value="ECO:0007669"/>
    <property type="project" value="UniProtKB-UniRule"/>
</dbReference>
<feature type="binding site" evidence="6">
    <location>
        <begin position="83"/>
        <end position="85"/>
    </location>
    <ligand>
        <name>substrate</name>
    </ligand>
</feature>
<comment type="similarity">
    <text evidence="2 6">Belongs to the metallo-dependent hydrolases superfamily. DHOase family. Class I DHOase subfamily.</text>
</comment>
<dbReference type="EMBL" id="FNWJ01000002">
    <property type="protein sequence ID" value="SEH14296.1"/>
    <property type="molecule type" value="Genomic_DNA"/>
</dbReference>
<reference evidence="9" key="1">
    <citation type="submission" date="2016-10" db="EMBL/GenBank/DDBJ databases">
        <authorList>
            <person name="Varghese N."/>
            <person name="Submissions S."/>
        </authorList>
    </citation>
    <scope>NUCLEOTIDE SEQUENCE [LARGE SCALE GENOMIC DNA]</scope>
    <source>
        <strain evidence="9">ATCC 35263</strain>
    </source>
</reference>
<dbReference type="GO" id="GO:0004151">
    <property type="term" value="F:dihydroorotase activity"/>
    <property type="evidence" value="ECO:0007669"/>
    <property type="project" value="UniProtKB-UniRule"/>
</dbReference>
<dbReference type="Proteomes" id="UP000222056">
    <property type="component" value="Unassembled WGS sequence"/>
</dbReference>
<feature type="active site" evidence="6">
    <location>
        <position position="326"/>
    </location>
</feature>
<comment type="cofactor">
    <cofactor evidence="6">
        <name>Zn(2+)</name>
        <dbReference type="ChEBI" id="CHEBI:29105"/>
    </cofactor>
    <text evidence="6">Binds 2 Zn(2+) ions per subunit.</text>
</comment>
<evidence type="ECO:0000256" key="5">
    <source>
        <dbReference type="ARBA" id="ARBA00022975"/>
    </source>
</evidence>
<dbReference type="InterPro" id="IPR002195">
    <property type="entry name" value="Dihydroorotase_CS"/>
</dbReference>
<gene>
    <name evidence="6" type="primary">pyrC</name>
    <name evidence="8" type="ORF">SAMN02745716_1590</name>
</gene>
<feature type="binding site" evidence="6">
    <location>
        <position position="115"/>
    </location>
    <ligand>
        <name>substrate</name>
    </ligand>
</feature>
<keyword evidence="5 6" id="KW-0665">Pyrimidine biosynthesis</keyword>
<evidence type="ECO:0000256" key="3">
    <source>
        <dbReference type="ARBA" id="ARBA00022723"/>
    </source>
</evidence>
<feature type="binding site" evidence="6">
    <location>
        <position position="330"/>
    </location>
    <ligand>
        <name>substrate</name>
    </ligand>
</feature>
<dbReference type="Gene3D" id="3.20.20.140">
    <property type="entry name" value="Metal-dependent hydrolases"/>
    <property type="match status" value="1"/>
</dbReference>
<dbReference type="RefSeq" id="WP_093117948.1">
    <property type="nucleotide sequence ID" value="NZ_FNWJ01000002.1"/>
</dbReference>
<evidence type="ECO:0000256" key="2">
    <source>
        <dbReference type="ARBA" id="ARBA00010286"/>
    </source>
</evidence>
<dbReference type="InterPro" id="IPR004722">
    <property type="entry name" value="DHOase"/>
</dbReference>
<dbReference type="AlphaFoldDB" id="A0A1H6FU12"/>
<dbReference type="STRING" id="29539.SAMN02745716_1590"/>
<comment type="caution">
    <text evidence="6">Lacks conserved residue(s) required for the propagation of feature annotation.</text>
</comment>
<dbReference type="Pfam" id="PF12890">
    <property type="entry name" value="DHOase"/>
    <property type="match status" value="1"/>
</dbReference>
<feature type="binding site" evidence="6">
    <location>
        <position position="200"/>
    </location>
    <ligand>
        <name>Zn(2+)</name>
        <dbReference type="ChEBI" id="CHEBI:29105"/>
        <label>2</label>
    </ligand>
</feature>
<feature type="binding site" evidence="6">
    <location>
        <position position="81"/>
    </location>
    <ligand>
        <name>Zn(2+)</name>
        <dbReference type="ChEBI" id="CHEBI:29105"/>
        <label>1</label>
    </ligand>
</feature>
<proteinExistence type="inferred from homology"/>
<feature type="binding site" evidence="6">
    <location>
        <position position="83"/>
    </location>
    <ligand>
        <name>Zn(2+)</name>
        <dbReference type="ChEBI" id="CHEBI:29105"/>
        <label>1</label>
    </ligand>
</feature>
<feature type="binding site" evidence="6">
    <location>
        <position position="299"/>
    </location>
    <ligand>
        <name>substrate</name>
    </ligand>
</feature>
<keyword evidence="9" id="KW-1185">Reference proteome</keyword>
<dbReference type="GO" id="GO:0044205">
    <property type="term" value="P:'de novo' UMP biosynthetic process"/>
    <property type="evidence" value="ECO:0007669"/>
    <property type="project" value="UniProtKB-UniRule"/>
</dbReference>
<keyword evidence="3 6" id="KW-0479">Metal-binding</keyword>
<dbReference type="NCBIfam" id="TIGR00857">
    <property type="entry name" value="pyrC_multi"/>
    <property type="match status" value="1"/>
</dbReference>
<name>A0A1H6FU12_THEAL</name>
<evidence type="ECO:0000256" key="4">
    <source>
        <dbReference type="ARBA" id="ARBA00022801"/>
    </source>
</evidence>
<dbReference type="OrthoDB" id="9803027at2"/>
<feature type="binding site" evidence="6">
    <location>
        <position position="253"/>
    </location>
    <ligand>
        <name>Zn(2+)</name>
        <dbReference type="ChEBI" id="CHEBI:29105"/>
        <label>2</label>
    </ligand>
</feature>
<dbReference type="SUPFAM" id="SSF51556">
    <property type="entry name" value="Metallo-dependent hydrolases"/>
    <property type="match status" value="1"/>
</dbReference>
<dbReference type="PROSITE" id="PS00483">
    <property type="entry name" value="DIHYDROOROTASE_2"/>
    <property type="match status" value="1"/>
</dbReference>
<dbReference type="EC" id="3.5.2.3" evidence="6"/>
<keyword evidence="6" id="KW-0862">Zinc</keyword>
<dbReference type="InterPro" id="IPR032466">
    <property type="entry name" value="Metal_Hydrolase"/>
</dbReference>
<dbReference type="UniPathway" id="UPA00070">
    <property type="reaction ID" value="UER00117"/>
</dbReference>
<evidence type="ECO:0000259" key="7">
    <source>
        <dbReference type="Pfam" id="PF12890"/>
    </source>
</evidence>
<evidence type="ECO:0000313" key="9">
    <source>
        <dbReference type="Proteomes" id="UP000222056"/>
    </source>
</evidence>
<organism evidence="8 9">
    <name type="scientific">Thermoleophilum album</name>
    <dbReference type="NCBI Taxonomy" id="29539"/>
    <lineage>
        <taxon>Bacteria</taxon>
        <taxon>Bacillati</taxon>
        <taxon>Actinomycetota</taxon>
        <taxon>Thermoleophilia</taxon>
        <taxon>Thermoleophilales</taxon>
        <taxon>Thermoleophilaceae</taxon>
        <taxon>Thermoleophilum</taxon>
    </lineage>
</organism>
<keyword evidence="4 6" id="KW-0378">Hydrolase</keyword>